<evidence type="ECO:0000256" key="4">
    <source>
        <dbReference type="ARBA" id="ARBA00022692"/>
    </source>
</evidence>
<keyword evidence="5" id="KW-0479">Metal-binding</keyword>
<evidence type="ECO:0000313" key="14">
    <source>
        <dbReference type="EnsemblPlants" id="KQK03986"/>
    </source>
</evidence>
<keyword evidence="15" id="KW-1185">Reference proteome</keyword>
<reference evidence="13 14" key="1">
    <citation type="journal article" date="2010" name="Nature">
        <title>Genome sequencing and analysis of the model grass Brachypodium distachyon.</title>
        <authorList>
            <consortium name="International Brachypodium Initiative"/>
        </authorList>
    </citation>
    <scope>NUCLEOTIDE SEQUENCE [LARGE SCALE GENOMIC DNA]</scope>
    <source>
        <strain evidence="13 14">Bd21</strain>
    </source>
</reference>
<dbReference type="InterPro" id="IPR036443">
    <property type="entry name" value="Znf_RanBP2_sf"/>
</dbReference>
<dbReference type="InterPro" id="IPR035952">
    <property type="entry name" value="Rhomboid-like_sf"/>
</dbReference>
<accession>A0A0Q3QRB9</accession>
<keyword evidence="7" id="KW-0378">Hydrolase</keyword>
<protein>
    <recommendedName>
        <fullName evidence="12">RanBP2-type domain-containing protein</fullName>
    </recommendedName>
</protein>
<dbReference type="Proteomes" id="UP000008810">
    <property type="component" value="Chromosome 2"/>
</dbReference>
<evidence type="ECO:0000256" key="9">
    <source>
        <dbReference type="ARBA" id="ARBA00022989"/>
    </source>
</evidence>
<evidence type="ECO:0000313" key="13">
    <source>
        <dbReference type="EMBL" id="KQK03986.1"/>
    </source>
</evidence>
<dbReference type="GO" id="GO:0008270">
    <property type="term" value="F:zinc ion binding"/>
    <property type="evidence" value="ECO:0007669"/>
    <property type="project" value="UniProtKB-KW"/>
</dbReference>
<dbReference type="PROSITE" id="PS50199">
    <property type="entry name" value="ZF_RANBP2_2"/>
    <property type="match status" value="1"/>
</dbReference>
<reference evidence="13" key="2">
    <citation type="submission" date="2017-06" db="EMBL/GenBank/DDBJ databases">
        <title>WGS assembly of Brachypodium distachyon.</title>
        <authorList>
            <consortium name="The International Brachypodium Initiative"/>
            <person name="Lucas S."/>
            <person name="Harmon-Smith M."/>
            <person name="Lail K."/>
            <person name="Tice H."/>
            <person name="Grimwood J."/>
            <person name="Bruce D."/>
            <person name="Barry K."/>
            <person name="Shu S."/>
            <person name="Lindquist E."/>
            <person name="Wang M."/>
            <person name="Pitluck S."/>
            <person name="Vogel J.P."/>
            <person name="Garvin D.F."/>
            <person name="Mockler T.C."/>
            <person name="Schmutz J."/>
            <person name="Rokhsar D."/>
            <person name="Bevan M.W."/>
        </authorList>
    </citation>
    <scope>NUCLEOTIDE SEQUENCE</scope>
    <source>
        <strain evidence="13">Bd21</strain>
    </source>
</reference>
<dbReference type="RefSeq" id="XP_003567446.1">
    <property type="nucleotide sequence ID" value="XM_003567398.4"/>
</dbReference>
<dbReference type="SUPFAM" id="SSF90209">
    <property type="entry name" value="Ran binding protein zinc finger-like"/>
    <property type="match status" value="1"/>
</dbReference>
<dbReference type="SMART" id="SM00547">
    <property type="entry name" value="ZnF_RBZ"/>
    <property type="match status" value="1"/>
</dbReference>
<evidence type="ECO:0000313" key="15">
    <source>
        <dbReference type="Proteomes" id="UP000008810"/>
    </source>
</evidence>
<keyword evidence="9" id="KW-1133">Transmembrane helix</keyword>
<proteinExistence type="inferred from homology"/>
<gene>
    <name evidence="14" type="primary">LOC100834190</name>
    <name evidence="13" type="ORF">BRADI_2g11031v3</name>
</gene>
<reference evidence="14" key="3">
    <citation type="submission" date="2018-08" db="UniProtKB">
        <authorList>
            <consortium name="EnsemblPlants"/>
        </authorList>
    </citation>
    <scope>IDENTIFICATION</scope>
    <source>
        <strain evidence="14">cv. Bd21</strain>
    </source>
</reference>
<dbReference type="PROSITE" id="PS01358">
    <property type="entry name" value="ZF_RANBP2_1"/>
    <property type="match status" value="1"/>
</dbReference>
<keyword evidence="6 11" id="KW-0863">Zinc-finger</keyword>
<dbReference type="OrthoDB" id="10257275at2759"/>
<keyword evidence="3" id="KW-0645">Protease</keyword>
<dbReference type="GO" id="GO:0004252">
    <property type="term" value="F:serine-type endopeptidase activity"/>
    <property type="evidence" value="ECO:0000318"/>
    <property type="project" value="GO_Central"/>
</dbReference>
<keyword evidence="8" id="KW-0862">Zinc</keyword>
<dbReference type="ExpressionAtlas" id="A0A0Q3QRB9">
    <property type="expression patterns" value="baseline"/>
</dbReference>
<comment type="similarity">
    <text evidence="2">Belongs to the peptidase S54 family.</text>
</comment>
<dbReference type="Gene3D" id="1.20.1540.10">
    <property type="entry name" value="Rhomboid-like"/>
    <property type="match status" value="1"/>
</dbReference>
<dbReference type="InterPro" id="IPR022764">
    <property type="entry name" value="Peptidase_S54_rhomboid_dom"/>
</dbReference>
<dbReference type="InterPro" id="IPR001876">
    <property type="entry name" value="Znf_RanBP2"/>
</dbReference>
<evidence type="ECO:0000256" key="10">
    <source>
        <dbReference type="ARBA" id="ARBA00023136"/>
    </source>
</evidence>
<sequence length="326" mass="36337">MGIAMSRDRQDGRLLSLLALQVLLDYGRAGATRPPVTAALLAANTLLYLRPGNLDALLPRLPRVLFNPHLIIEFGDLRRFLFSVFFHTSEPQFVMNMSSLLWRGGRLEEYMGSFEFASMVASLIGLSQGFTLLLSKGLLLLGDGTAYYQYSSGFSGVLLGMQVLNARAGDIVLFGVCIPAKYAELAQLFLMQALIHEVNIVGNLSGILAGLTYLWLKNGPDPLSDIANVVSRSVRFARGIVRSAARRCQSCSGRRVFASVQREVGQGMWRCTTCSHDNSRSEDVCERCSIPHEDHAFSRRRHLQDVGNEELPVEEIRARRLQRFER</sequence>
<feature type="domain" description="RanBP2-type" evidence="12">
    <location>
        <begin position="265"/>
        <end position="294"/>
    </location>
</feature>
<dbReference type="EMBL" id="CM000881">
    <property type="protein sequence ID" value="KQK03986.1"/>
    <property type="molecule type" value="Genomic_DNA"/>
</dbReference>
<evidence type="ECO:0000256" key="5">
    <source>
        <dbReference type="ARBA" id="ARBA00022723"/>
    </source>
</evidence>
<dbReference type="PANTHER" id="PTHR43066:SF1">
    <property type="entry name" value="RHOMBOID PROTEIN 2"/>
    <property type="match status" value="1"/>
</dbReference>
<dbReference type="GO" id="GO:0016020">
    <property type="term" value="C:membrane"/>
    <property type="evidence" value="ECO:0007669"/>
    <property type="project" value="UniProtKB-SubCell"/>
</dbReference>
<evidence type="ECO:0000256" key="11">
    <source>
        <dbReference type="PROSITE-ProRule" id="PRU00322"/>
    </source>
</evidence>
<keyword evidence="4" id="KW-0812">Transmembrane</keyword>
<dbReference type="GeneID" id="100834190"/>
<dbReference type="AlphaFoldDB" id="A0A0Q3QRB9"/>
<evidence type="ECO:0000256" key="6">
    <source>
        <dbReference type="ARBA" id="ARBA00022771"/>
    </source>
</evidence>
<dbReference type="Gramene" id="KQK03986">
    <property type="protein sequence ID" value="KQK03986"/>
    <property type="gene ID" value="BRADI_2g11031v3"/>
</dbReference>
<name>A0A0Q3QRB9_BRADI</name>
<evidence type="ECO:0000259" key="12">
    <source>
        <dbReference type="PROSITE" id="PS50199"/>
    </source>
</evidence>
<evidence type="ECO:0000256" key="3">
    <source>
        <dbReference type="ARBA" id="ARBA00022670"/>
    </source>
</evidence>
<evidence type="ECO:0000256" key="2">
    <source>
        <dbReference type="ARBA" id="ARBA00009045"/>
    </source>
</evidence>
<organism evidence="13">
    <name type="scientific">Brachypodium distachyon</name>
    <name type="common">Purple false brome</name>
    <name type="synonym">Trachynia distachya</name>
    <dbReference type="NCBI Taxonomy" id="15368"/>
    <lineage>
        <taxon>Eukaryota</taxon>
        <taxon>Viridiplantae</taxon>
        <taxon>Streptophyta</taxon>
        <taxon>Embryophyta</taxon>
        <taxon>Tracheophyta</taxon>
        <taxon>Spermatophyta</taxon>
        <taxon>Magnoliopsida</taxon>
        <taxon>Liliopsida</taxon>
        <taxon>Poales</taxon>
        <taxon>Poaceae</taxon>
        <taxon>BOP clade</taxon>
        <taxon>Pooideae</taxon>
        <taxon>Stipodae</taxon>
        <taxon>Brachypodieae</taxon>
        <taxon>Brachypodium</taxon>
    </lineage>
</organism>
<comment type="subcellular location">
    <subcellularLocation>
        <location evidence="1">Membrane</location>
        <topology evidence="1">Multi-pass membrane protein</topology>
    </subcellularLocation>
</comment>
<dbReference type="EnsemblPlants" id="KQK03986">
    <property type="protein sequence ID" value="KQK03986"/>
    <property type="gene ID" value="BRADI_2g11031v3"/>
</dbReference>
<evidence type="ECO:0000256" key="1">
    <source>
        <dbReference type="ARBA" id="ARBA00004141"/>
    </source>
</evidence>
<evidence type="ECO:0000256" key="7">
    <source>
        <dbReference type="ARBA" id="ARBA00022801"/>
    </source>
</evidence>
<evidence type="ECO:0000256" key="8">
    <source>
        <dbReference type="ARBA" id="ARBA00022833"/>
    </source>
</evidence>
<keyword evidence="10" id="KW-0472">Membrane</keyword>
<dbReference type="PANTHER" id="PTHR43066">
    <property type="entry name" value="RHOMBOID-RELATED PROTEIN"/>
    <property type="match status" value="1"/>
</dbReference>
<dbReference type="Pfam" id="PF01694">
    <property type="entry name" value="Rhomboid"/>
    <property type="match status" value="1"/>
</dbReference>
<dbReference type="SUPFAM" id="SSF144091">
    <property type="entry name" value="Rhomboid-like"/>
    <property type="match status" value="1"/>
</dbReference>
<dbReference type="GO" id="GO:0006508">
    <property type="term" value="P:proteolysis"/>
    <property type="evidence" value="ECO:0007669"/>
    <property type="project" value="UniProtKB-KW"/>
</dbReference>
<dbReference type="KEGG" id="bdi:100834190"/>